<evidence type="ECO:0000256" key="1">
    <source>
        <dbReference type="ARBA" id="ARBA00023015"/>
    </source>
</evidence>
<dbReference type="InterPro" id="IPR009057">
    <property type="entry name" value="Homeodomain-like_sf"/>
</dbReference>
<evidence type="ECO:0000256" key="2">
    <source>
        <dbReference type="ARBA" id="ARBA00023125"/>
    </source>
</evidence>
<evidence type="ECO:0000256" key="4">
    <source>
        <dbReference type="PROSITE-ProRule" id="PRU00335"/>
    </source>
</evidence>
<evidence type="ECO:0000313" key="7">
    <source>
        <dbReference type="Proteomes" id="UP000287687"/>
    </source>
</evidence>
<dbReference type="Gene3D" id="1.10.357.10">
    <property type="entry name" value="Tetracycline Repressor, domain 2"/>
    <property type="match status" value="1"/>
</dbReference>
<feature type="DNA-binding region" description="H-T-H motif" evidence="4">
    <location>
        <begin position="33"/>
        <end position="52"/>
    </location>
</feature>
<keyword evidence="2 4" id="KW-0238">DNA-binding</keyword>
<reference evidence="6 7" key="1">
    <citation type="submission" date="2019-01" db="EMBL/GenBank/DDBJ databases">
        <title>The draft genome of Rhizobium sp. 24NR.</title>
        <authorList>
            <person name="Liu L."/>
            <person name="Liang L."/>
            <person name="Shi S."/>
            <person name="Xu L."/>
            <person name="Wang X."/>
            <person name="Li L."/>
            <person name="Zhang X."/>
        </authorList>
    </citation>
    <scope>NUCLEOTIDE SEQUENCE [LARGE SCALE GENOMIC DNA]</scope>
    <source>
        <strain evidence="6 7">24NR</strain>
    </source>
</reference>
<sequence length="208" mass="23474">MGRRSDHTRSEIAQMLISEGHKHMAEVGLTRFSAREVAKRIGYSIGTLYNVFGSYDHFLSAVNTRTFEQWAYEVRNALSDCKGDRIQCLVENYFSFARRNRNLWRAIYEHHVPDDFVMPDEQYIQRGKLTEAVVQEVANALPPEKTDMAPRLARSLIATVHGHCTFDLSGSFSLMGLDGAVEMALERVQESLRMAGVGAQSRIAAETT</sequence>
<dbReference type="Proteomes" id="UP000287687">
    <property type="component" value="Unassembled WGS sequence"/>
</dbReference>
<dbReference type="SUPFAM" id="SSF48498">
    <property type="entry name" value="Tetracyclin repressor-like, C-terminal domain"/>
    <property type="match status" value="1"/>
</dbReference>
<dbReference type="OrthoDB" id="7223515at2"/>
<keyword evidence="3" id="KW-0804">Transcription</keyword>
<dbReference type="InterPro" id="IPR001647">
    <property type="entry name" value="HTH_TetR"/>
</dbReference>
<name>A0A444LM70_9HYPH</name>
<accession>A0A444LM70</accession>
<comment type="caution">
    <text evidence="6">The sequence shown here is derived from an EMBL/GenBank/DDBJ whole genome shotgun (WGS) entry which is preliminary data.</text>
</comment>
<keyword evidence="7" id="KW-1185">Reference proteome</keyword>
<evidence type="ECO:0000259" key="5">
    <source>
        <dbReference type="PROSITE" id="PS50977"/>
    </source>
</evidence>
<dbReference type="InterPro" id="IPR025996">
    <property type="entry name" value="MT1864/Rv1816-like_C"/>
</dbReference>
<gene>
    <name evidence="6" type="ORF">EPK99_03670</name>
</gene>
<evidence type="ECO:0000256" key="3">
    <source>
        <dbReference type="ARBA" id="ARBA00023163"/>
    </source>
</evidence>
<feature type="domain" description="HTH tetR-type" evidence="5">
    <location>
        <begin position="10"/>
        <end position="70"/>
    </location>
</feature>
<dbReference type="AlphaFoldDB" id="A0A444LM70"/>
<evidence type="ECO:0000313" key="6">
    <source>
        <dbReference type="EMBL" id="RWX81411.1"/>
    </source>
</evidence>
<dbReference type="Pfam" id="PF00440">
    <property type="entry name" value="TetR_N"/>
    <property type="match status" value="1"/>
</dbReference>
<dbReference type="SUPFAM" id="SSF46689">
    <property type="entry name" value="Homeodomain-like"/>
    <property type="match status" value="1"/>
</dbReference>
<keyword evidence="1" id="KW-0805">Transcription regulation</keyword>
<protein>
    <submittedName>
        <fullName evidence="6">TetR/AcrR family transcriptional regulator</fullName>
    </submittedName>
</protein>
<dbReference type="GO" id="GO:0003677">
    <property type="term" value="F:DNA binding"/>
    <property type="evidence" value="ECO:0007669"/>
    <property type="project" value="UniProtKB-UniRule"/>
</dbReference>
<dbReference type="Pfam" id="PF13305">
    <property type="entry name" value="TetR_C_33"/>
    <property type="match status" value="1"/>
</dbReference>
<proteinExistence type="predicted"/>
<dbReference type="InterPro" id="IPR036271">
    <property type="entry name" value="Tet_transcr_reg_TetR-rel_C_sf"/>
</dbReference>
<organism evidence="6 7">
    <name type="scientific">Neorhizobium lilium</name>
    <dbReference type="NCBI Taxonomy" id="2503024"/>
    <lineage>
        <taxon>Bacteria</taxon>
        <taxon>Pseudomonadati</taxon>
        <taxon>Pseudomonadota</taxon>
        <taxon>Alphaproteobacteria</taxon>
        <taxon>Hyphomicrobiales</taxon>
        <taxon>Rhizobiaceae</taxon>
        <taxon>Rhizobium/Agrobacterium group</taxon>
        <taxon>Neorhizobium</taxon>
    </lineage>
</organism>
<dbReference type="PROSITE" id="PS50977">
    <property type="entry name" value="HTH_TETR_2"/>
    <property type="match status" value="1"/>
</dbReference>
<dbReference type="EMBL" id="SBIP01000001">
    <property type="protein sequence ID" value="RWX81411.1"/>
    <property type="molecule type" value="Genomic_DNA"/>
</dbReference>